<keyword evidence="2" id="KW-1133">Transmembrane helix</keyword>
<feature type="transmembrane region" description="Helical" evidence="2">
    <location>
        <begin position="215"/>
        <end position="236"/>
    </location>
</feature>
<name>A0A9P5LI84_9HYPO</name>
<accession>A0A9P5LI84</accession>
<dbReference type="OrthoDB" id="5340195at2759"/>
<evidence type="ECO:0000313" key="3">
    <source>
        <dbReference type="EMBL" id="KAF7552120.1"/>
    </source>
</evidence>
<sequence>MDPYASNEWIPSRSISRKPVAHDGTGVSPYHSPTTPQTPWMGHSTTFFTNSPGRSTDTGYPSSIWEPVQQPPRPQSRRTNDSQTGLLRSQTVDDPPPPPTQSQSRVVRWFRKHWTPAWSMYAFLLAGIAFACGHHAFYNSLDGKEADDQLRKLRYGTALAFFAKASFVTAAILAYRQRVWMIVREKIISLGAVDSLFAAAEDLTALFHWEAFKSAKVAMCLAIYIWATPLVVIFTSETLSVVPKTMRENTTCGGIQTLNFTHEETNDFRHPQRASNGLVKLSVSLWNTTQASGDIEPNNENSFDYWIASSTQFKEVAMRSQYLRQVVSRKGADVDICGRGWNCTFNIEFTGPSYKCETLASGIDSKVKKLGDAECPFNTSMLVPKGNYTYYTLSDRGEYGGEQIISEDGGVPKTKKRPYPKNLGAFRTEPLLWVGYAVTNRTPDDVPENKSSPNFSNDAFVPKIFGCEHYETKYKVKLNYTNGIQFHEVKREIGDKIIDTRFLPGKNIGNEGLLDNTTATPPSNYVFPKDLHLYRKTAAYHSVGRQMRDIINGTITLLNKVANTRALETRLIERNNYLPIDNFEVEIEKFYEEIILSLLSDPQFLAVSWAYDPSKTALIPTGDRNMRFPCMRERTTNVYRYHRDDLWVVYSLAILMAVIAVVFGVAAMRNEYVVRDTRFSSIVAATRGQSLNRVQWEEDRSVKKLKVGFGLVPDVAGEAKYGFGLEGDVAQHKSQGAARSPAVQLREWGGKRASWLMGGPR</sequence>
<evidence type="ECO:0000256" key="2">
    <source>
        <dbReference type="SAM" id="Phobius"/>
    </source>
</evidence>
<dbReference type="Proteomes" id="UP000722485">
    <property type="component" value="Unassembled WGS sequence"/>
</dbReference>
<evidence type="ECO:0000313" key="4">
    <source>
        <dbReference type="Proteomes" id="UP000722485"/>
    </source>
</evidence>
<feature type="transmembrane region" description="Helical" evidence="2">
    <location>
        <begin position="647"/>
        <end position="668"/>
    </location>
</feature>
<keyword evidence="4" id="KW-1185">Reference proteome</keyword>
<feature type="transmembrane region" description="Helical" evidence="2">
    <location>
        <begin position="158"/>
        <end position="175"/>
    </location>
</feature>
<reference evidence="3" key="1">
    <citation type="submission" date="2020-03" db="EMBL/GenBank/DDBJ databases">
        <title>Draft Genome Sequence of Cylindrodendrum hubeiense.</title>
        <authorList>
            <person name="Buettner E."/>
            <person name="Kellner H."/>
        </authorList>
    </citation>
    <scope>NUCLEOTIDE SEQUENCE</scope>
    <source>
        <strain evidence="3">IHI 201604</strain>
    </source>
</reference>
<protein>
    <submittedName>
        <fullName evidence="3">Uncharacterized protein</fullName>
    </submittedName>
</protein>
<organism evidence="3 4">
    <name type="scientific">Cylindrodendrum hubeiense</name>
    <dbReference type="NCBI Taxonomy" id="595255"/>
    <lineage>
        <taxon>Eukaryota</taxon>
        <taxon>Fungi</taxon>
        <taxon>Dikarya</taxon>
        <taxon>Ascomycota</taxon>
        <taxon>Pezizomycotina</taxon>
        <taxon>Sordariomycetes</taxon>
        <taxon>Hypocreomycetidae</taxon>
        <taxon>Hypocreales</taxon>
        <taxon>Nectriaceae</taxon>
        <taxon>Cylindrodendrum</taxon>
    </lineage>
</organism>
<dbReference type="PANTHER" id="PTHR35041">
    <property type="entry name" value="MEDIATOR OF RNA POLYMERASE II TRANSCRIPTION SUBUNIT 1"/>
    <property type="match status" value="1"/>
</dbReference>
<feature type="compositionally biased region" description="Polar residues" evidence="1">
    <location>
        <begin position="31"/>
        <end position="61"/>
    </location>
</feature>
<keyword evidence="2" id="KW-0812">Transmembrane</keyword>
<dbReference type="AlphaFoldDB" id="A0A9P5LI84"/>
<feature type="transmembrane region" description="Helical" evidence="2">
    <location>
        <begin position="187"/>
        <end position="209"/>
    </location>
</feature>
<dbReference type="PANTHER" id="PTHR35041:SF3">
    <property type="entry name" value="FORMYLMETHIONINE DEFORMYLASE-LIKE PROTEIN"/>
    <property type="match status" value="1"/>
</dbReference>
<keyword evidence="2" id="KW-0472">Membrane</keyword>
<feature type="transmembrane region" description="Helical" evidence="2">
    <location>
        <begin position="118"/>
        <end position="138"/>
    </location>
</feature>
<feature type="region of interest" description="Disordered" evidence="1">
    <location>
        <begin position="15"/>
        <end position="104"/>
    </location>
</feature>
<evidence type="ECO:0000256" key="1">
    <source>
        <dbReference type="SAM" id="MobiDB-lite"/>
    </source>
</evidence>
<proteinExistence type="predicted"/>
<gene>
    <name evidence="3" type="ORF">G7Z17_g4556</name>
</gene>
<comment type="caution">
    <text evidence="3">The sequence shown here is derived from an EMBL/GenBank/DDBJ whole genome shotgun (WGS) entry which is preliminary data.</text>
</comment>
<dbReference type="EMBL" id="JAANBB010000066">
    <property type="protein sequence ID" value="KAF7552120.1"/>
    <property type="molecule type" value="Genomic_DNA"/>
</dbReference>